<dbReference type="AlphaFoldDB" id="M0DAQ7"/>
<feature type="transmembrane region" description="Helical" evidence="8">
    <location>
        <begin position="107"/>
        <end position="128"/>
    </location>
</feature>
<feature type="transmembrane region" description="Helical" evidence="8">
    <location>
        <begin position="22"/>
        <end position="46"/>
    </location>
</feature>
<dbReference type="GO" id="GO:0005886">
    <property type="term" value="C:plasma membrane"/>
    <property type="evidence" value="ECO:0007669"/>
    <property type="project" value="UniProtKB-SubCell"/>
</dbReference>
<reference evidence="9 10" key="1">
    <citation type="journal article" date="2014" name="PLoS Genet.">
        <title>Phylogenetically driven sequencing of extremely halophilic archaea reveals strategies for static and dynamic osmo-response.</title>
        <authorList>
            <person name="Becker E.A."/>
            <person name="Seitzer P.M."/>
            <person name="Tritt A."/>
            <person name="Larsen D."/>
            <person name="Krusor M."/>
            <person name="Yao A.I."/>
            <person name="Wu D."/>
            <person name="Madern D."/>
            <person name="Eisen J.A."/>
            <person name="Darling A.E."/>
            <person name="Facciotti M.T."/>
        </authorList>
    </citation>
    <scope>NUCLEOTIDE SEQUENCE [LARGE SCALE GENOMIC DNA]</scope>
    <source>
        <strain evidence="9 10">JCM 14848</strain>
    </source>
</reference>
<keyword evidence="7 8" id="KW-0472">Membrane</keyword>
<evidence type="ECO:0000256" key="1">
    <source>
        <dbReference type="ARBA" id="ARBA00004429"/>
    </source>
</evidence>
<evidence type="ECO:0000313" key="10">
    <source>
        <dbReference type="Proteomes" id="UP000011513"/>
    </source>
</evidence>
<dbReference type="Proteomes" id="UP000011513">
    <property type="component" value="Unassembled WGS sequence"/>
</dbReference>
<dbReference type="eggNOG" id="arCOG04787">
    <property type="taxonomic scope" value="Archaea"/>
</dbReference>
<keyword evidence="10" id="KW-1185">Reference proteome</keyword>
<dbReference type="EMBL" id="AOIV01000011">
    <property type="protein sequence ID" value="ELZ32560.1"/>
    <property type="molecule type" value="Genomic_DNA"/>
</dbReference>
<evidence type="ECO:0000256" key="3">
    <source>
        <dbReference type="ARBA" id="ARBA00022475"/>
    </source>
</evidence>
<dbReference type="PANTHER" id="PTHR30574:SF1">
    <property type="entry name" value="SULPHUR TRANSPORT DOMAIN-CONTAINING PROTEIN"/>
    <property type="match status" value="1"/>
</dbReference>
<dbReference type="PATRIC" id="fig|1227487.5.peg.1437"/>
<dbReference type="InParanoid" id="M0DAQ7"/>
<keyword evidence="3" id="KW-1003">Cell membrane</keyword>
<feature type="transmembrane region" description="Helical" evidence="8">
    <location>
        <begin position="174"/>
        <end position="194"/>
    </location>
</feature>
<evidence type="ECO:0000256" key="7">
    <source>
        <dbReference type="ARBA" id="ARBA00023136"/>
    </source>
</evidence>
<organism evidence="9 10">
    <name type="scientific">Halogeometricum pallidum JCM 14848</name>
    <dbReference type="NCBI Taxonomy" id="1227487"/>
    <lineage>
        <taxon>Archaea</taxon>
        <taxon>Methanobacteriati</taxon>
        <taxon>Methanobacteriota</taxon>
        <taxon>Stenosarchaea group</taxon>
        <taxon>Halobacteria</taxon>
        <taxon>Halobacteriales</taxon>
        <taxon>Haloferacaceae</taxon>
        <taxon>Halogeometricum</taxon>
    </lineage>
</organism>
<evidence type="ECO:0000256" key="6">
    <source>
        <dbReference type="ARBA" id="ARBA00022989"/>
    </source>
</evidence>
<evidence type="ECO:0000313" key="9">
    <source>
        <dbReference type="EMBL" id="ELZ32560.1"/>
    </source>
</evidence>
<keyword evidence="5 8" id="KW-0812">Transmembrane</keyword>
<evidence type="ECO:0000256" key="4">
    <source>
        <dbReference type="ARBA" id="ARBA00022519"/>
    </source>
</evidence>
<dbReference type="PANTHER" id="PTHR30574">
    <property type="entry name" value="INNER MEMBRANE PROTEIN YEDE"/>
    <property type="match status" value="1"/>
</dbReference>
<dbReference type="OrthoDB" id="282448at2157"/>
<gene>
    <name evidence="9" type="ORF">C474_07062</name>
</gene>
<accession>M0DAQ7</accession>
<dbReference type="RefSeq" id="WP_008385283.1">
    <property type="nucleotide sequence ID" value="NZ_AOIV01000011.1"/>
</dbReference>
<comment type="caution">
    <text evidence="9">The sequence shown here is derived from an EMBL/GenBank/DDBJ whole genome shotgun (WGS) entry which is preliminary data.</text>
</comment>
<keyword evidence="6 8" id="KW-1133">Transmembrane helix</keyword>
<evidence type="ECO:0000256" key="2">
    <source>
        <dbReference type="ARBA" id="ARBA00022448"/>
    </source>
</evidence>
<evidence type="ECO:0000256" key="5">
    <source>
        <dbReference type="ARBA" id="ARBA00022692"/>
    </source>
</evidence>
<comment type="subcellular location">
    <subcellularLocation>
        <location evidence="1">Cell inner membrane</location>
        <topology evidence="1">Multi-pass membrane protein</topology>
    </subcellularLocation>
</comment>
<dbReference type="InterPro" id="IPR007272">
    <property type="entry name" value="Sulf_transp_TsuA/YedE"/>
</dbReference>
<sequence length="195" mass="20199">MDITTLPLVAFADLFPRGVAQYAAGGLLIGLGVAVIYLGTGIIAGASTFLESTLSYVSDVPRFNRAYLGTGIIAGASTFLESTLSYVSDVPRFNRAKYLASRDWRVVFTLGIVGGAAVYALAFGEFGWTTDVQWWRLLGGGFLVGVGTRVGKGCTSGHGVCGVGSLSETSLVNVATFMAFAIGTAQIVAALGVLP</sequence>
<dbReference type="Pfam" id="PF04143">
    <property type="entry name" value="Sulf_transp"/>
    <property type="match status" value="1"/>
</dbReference>
<proteinExistence type="predicted"/>
<keyword evidence="4" id="KW-0997">Cell inner membrane</keyword>
<keyword evidence="2" id="KW-0813">Transport</keyword>
<protein>
    <submittedName>
        <fullName evidence="9">Transporter component</fullName>
    </submittedName>
</protein>
<name>M0DAQ7_HALPD</name>
<feature type="transmembrane region" description="Helical" evidence="8">
    <location>
        <begin position="66"/>
        <end position="87"/>
    </location>
</feature>
<evidence type="ECO:0000256" key="8">
    <source>
        <dbReference type="SAM" id="Phobius"/>
    </source>
</evidence>